<evidence type="ECO:0000313" key="1">
    <source>
        <dbReference type="EMBL" id="CCO15549.1"/>
    </source>
</evidence>
<gene>
    <name evidence="1" type="ORF">Bathy03g01220</name>
</gene>
<keyword evidence="2" id="KW-1185">Reference proteome</keyword>
<dbReference type="AlphaFoldDB" id="K8ECA4"/>
<accession>K8ECA4</accession>
<protein>
    <submittedName>
        <fullName evidence="1">Uncharacterized protein</fullName>
    </submittedName>
</protein>
<reference evidence="1 2" key="1">
    <citation type="submission" date="2011-10" db="EMBL/GenBank/DDBJ databases">
        <authorList>
            <person name="Genoscope - CEA"/>
        </authorList>
    </citation>
    <scope>NUCLEOTIDE SEQUENCE [LARGE SCALE GENOMIC DNA]</scope>
    <source>
        <strain evidence="1 2">RCC 1105</strain>
    </source>
</reference>
<organism evidence="1 2">
    <name type="scientific">Bathycoccus prasinos</name>
    <dbReference type="NCBI Taxonomy" id="41875"/>
    <lineage>
        <taxon>Eukaryota</taxon>
        <taxon>Viridiplantae</taxon>
        <taxon>Chlorophyta</taxon>
        <taxon>Mamiellophyceae</taxon>
        <taxon>Mamiellales</taxon>
        <taxon>Bathycoccaceae</taxon>
        <taxon>Bathycoccus</taxon>
    </lineage>
</organism>
<sequence length="60" mass="6964">MPPLSETMTNSNLQKMDIKDEELNSILDGLCKMFEEKHKRPPTEDEIKIWISQLKDASTD</sequence>
<name>K8ECA4_9CHLO</name>
<proteinExistence type="predicted"/>
<dbReference type="EMBL" id="FO082276">
    <property type="protein sequence ID" value="CCO15549.1"/>
    <property type="molecule type" value="Genomic_DNA"/>
</dbReference>
<dbReference type="Proteomes" id="UP000198341">
    <property type="component" value="Chromosome 3"/>
</dbReference>
<dbReference type="RefSeq" id="XP_007514112.1">
    <property type="nucleotide sequence ID" value="XM_007514050.1"/>
</dbReference>
<evidence type="ECO:0000313" key="2">
    <source>
        <dbReference type="Proteomes" id="UP000198341"/>
    </source>
</evidence>
<dbReference type="GeneID" id="19016660"/>
<dbReference type="KEGG" id="bpg:Bathy03g01220"/>